<evidence type="ECO:0000313" key="2">
    <source>
        <dbReference type="Proteomes" id="UP000061809"/>
    </source>
</evidence>
<dbReference type="AlphaFoldDB" id="A0A0N7IFZ3"/>
<protein>
    <submittedName>
        <fullName evidence="1">Uncharacterized protein</fullName>
    </submittedName>
</protein>
<sequence length="77" mass="9212">MAPITYHQTLITFVLFFPNMRQIQLRIHINNKKKTPDDDSQSGVFFLYSFTHNFKSSTWMKDIFPLQVLPYSRFLLP</sequence>
<evidence type="ECO:0000313" key="1">
    <source>
        <dbReference type="EMBL" id="ALJ61563.1"/>
    </source>
</evidence>
<accession>A0A0N7IFZ3</accession>
<dbReference type="EMBL" id="CP012801">
    <property type="protein sequence ID" value="ALJ61563.1"/>
    <property type="molecule type" value="Genomic_DNA"/>
</dbReference>
<organism evidence="1 2">
    <name type="scientific">Bacteroides cellulosilyticus</name>
    <dbReference type="NCBI Taxonomy" id="246787"/>
    <lineage>
        <taxon>Bacteria</taxon>
        <taxon>Pseudomonadati</taxon>
        <taxon>Bacteroidota</taxon>
        <taxon>Bacteroidia</taxon>
        <taxon>Bacteroidales</taxon>
        <taxon>Bacteroidaceae</taxon>
        <taxon>Bacteroides</taxon>
    </lineage>
</organism>
<dbReference type="Proteomes" id="UP000061809">
    <property type="component" value="Chromosome"/>
</dbReference>
<name>A0A0N7IFZ3_9BACE</name>
<reference evidence="1 2" key="1">
    <citation type="journal article" date="2015" name="Science">
        <title>Genetic determinants of in vivo fitness and diet responsiveness in multiple human gut Bacteroides.</title>
        <authorList>
            <person name="Wu M."/>
            <person name="McNulty N.P."/>
            <person name="Rodionov D.A."/>
            <person name="Khoroshkin M.S."/>
            <person name="Griffin N.W."/>
            <person name="Cheng J."/>
            <person name="Latreille P."/>
            <person name="Kerstetter R.A."/>
            <person name="Terrapon N."/>
            <person name="Henrissat B."/>
            <person name="Osterman A.L."/>
            <person name="Gordon J.I."/>
        </authorList>
    </citation>
    <scope>NUCLEOTIDE SEQUENCE [LARGE SCALE GENOMIC DNA]</scope>
    <source>
        <strain evidence="1 2">WH2</strain>
    </source>
</reference>
<proteinExistence type="predicted"/>
<gene>
    <name evidence="1" type="ORF">BcellWH2_04346</name>
</gene>
<dbReference type="KEGG" id="bcel:BcellWH2_04346"/>